<proteinExistence type="predicted"/>
<reference evidence="1" key="1">
    <citation type="journal article" date="2015" name="Front. Microbiol.">
        <title>Combining genomic sequencing methods to explore viral diversity and reveal potential virus-host interactions.</title>
        <authorList>
            <person name="Chow C.E."/>
            <person name="Winget D.M."/>
            <person name="White R.A.III."/>
            <person name="Hallam S.J."/>
            <person name="Suttle C.A."/>
        </authorList>
    </citation>
    <scope>NUCLEOTIDE SEQUENCE</scope>
    <source>
        <strain evidence="1">Anoxic3_4</strain>
    </source>
</reference>
<sequence length="50" mass="5478">MANTKSVAIENGADYALRIDEENGNRFSEHEMYLIGIAFAAGQLSKTTTQ</sequence>
<name>A0A0F7L2S9_9VIRU</name>
<reference evidence="1" key="2">
    <citation type="submission" date="2015-03" db="EMBL/GenBank/DDBJ databases">
        <authorList>
            <person name="Chow C.-E.T."/>
            <person name="Winget D.M."/>
            <person name="White R.A.III."/>
            <person name="Hallam S.J."/>
            <person name="Suttle C.A."/>
        </authorList>
    </citation>
    <scope>NUCLEOTIDE SEQUENCE</scope>
    <source>
        <strain evidence="1">Anoxic3_4</strain>
    </source>
</reference>
<protein>
    <submittedName>
        <fullName evidence="1">Uncharacterized protein</fullName>
    </submittedName>
</protein>
<organism evidence="1">
    <name type="scientific">uncultured marine virus</name>
    <dbReference type="NCBI Taxonomy" id="186617"/>
    <lineage>
        <taxon>Viruses</taxon>
        <taxon>environmental samples</taxon>
    </lineage>
</organism>
<evidence type="ECO:0000313" key="1">
    <source>
        <dbReference type="EMBL" id="AKH46180.1"/>
    </source>
</evidence>
<dbReference type="EMBL" id="KR029579">
    <property type="protein sequence ID" value="AKH46180.1"/>
    <property type="molecule type" value="Genomic_DNA"/>
</dbReference>
<accession>A0A0F7L2S9</accession>